<evidence type="ECO:0000256" key="4">
    <source>
        <dbReference type="ARBA" id="ARBA00022741"/>
    </source>
</evidence>
<keyword evidence="6" id="KW-0342">GTP-binding</keyword>
<organism evidence="9 10">
    <name type="scientific">Sphingomonas aerolata</name>
    <dbReference type="NCBI Taxonomy" id="185951"/>
    <lineage>
        <taxon>Bacteria</taxon>
        <taxon>Pseudomonadati</taxon>
        <taxon>Pseudomonadota</taxon>
        <taxon>Alphaproteobacteria</taxon>
        <taxon>Sphingomonadales</taxon>
        <taxon>Sphingomonadaceae</taxon>
        <taxon>Sphingomonas</taxon>
    </lineage>
</organism>
<dbReference type="Proteomes" id="UP000240996">
    <property type="component" value="Unassembled WGS sequence"/>
</dbReference>
<accession>A0A2T4YRC5</accession>
<dbReference type="GO" id="GO:0005525">
    <property type="term" value="F:GTP binding"/>
    <property type="evidence" value="ECO:0007669"/>
    <property type="project" value="UniProtKB-KW"/>
</dbReference>
<dbReference type="AlphaFoldDB" id="A0A2T4YRC5"/>
<dbReference type="PANTHER" id="PTHR19136">
    <property type="entry name" value="MOLYBDENUM COFACTOR GUANYLYLTRANSFERASE"/>
    <property type="match status" value="1"/>
</dbReference>
<keyword evidence="10" id="KW-1185">Reference proteome</keyword>
<name>A0A2T4YRC5_9SPHN</name>
<dbReference type="CDD" id="cd02503">
    <property type="entry name" value="MobA"/>
    <property type="match status" value="1"/>
</dbReference>
<keyword evidence="3" id="KW-0479">Metal-binding</keyword>
<dbReference type="GO" id="GO:0006777">
    <property type="term" value="P:Mo-molybdopterin cofactor biosynthetic process"/>
    <property type="evidence" value="ECO:0007669"/>
    <property type="project" value="UniProtKB-KW"/>
</dbReference>
<proteinExistence type="predicted"/>
<evidence type="ECO:0000313" key="10">
    <source>
        <dbReference type="Proteomes" id="UP000240996"/>
    </source>
</evidence>
<dbReference type="InterPro" id="IPR013482">
    <property type="entry name" value="Molybde_CF_guanTrfase"/>
</dbReference>
<dbReference type="Pfam" id="PF12804">
    <property type="entry name" value="NTP_transf_3"/>
    <property type="match status" value="1"/>
</dbReference>
<keyword evidence="9" id="KW-0548">Nucleotidyltransferase</keyword>
<keyword evidence="4" id="KW-0547">Nucleotide-binding</keyword>
<reference evidence="9 10" key="1">
    <citation type="submission" date="2018-04" db="EMBL/GenBank/DDBJ databases">
        <title>Genomic Encyclopedia of Type Strains, Phase III (KMG-III): the genomes of soil and plant-associated and newly described type strains.</title>
        <authorList>
            <person name="Whitman W."/>
        </authorList>
    </citation>
    <scope>NUCLEOTIDE SEQUENCE [LARGE SCALE GENOMIC DNA]</scope>
    <source>
        <strain evidence="9 10">NW12</strain>
    </source>
</reference>
<gene>
    <name evidence="9" type="ORF">C8J24_2306</name>
</gene>
<evidence type="ECO:0000256" key="1">
    <source>
        <dbReference type="ARBA" id="ARBA00022490"/>
    </source>
</evidence>
<evidence type="ECO:0000313" key="9">
    <source>
        <dbReference type="EMBL" id="PTM46068.1"/>
    </source>
</evidence>
<evidence type="ECO:0000256" key="5">
    <source>
        <dbReference type="ARBA" id="ARBA00022842"/>
    </source>
</evidence>
<keyword evidence="7" id="KW-0501">Molybdenum cofactor biosynthesis</keyword>
<dbReference type="InterPro" id="IPR025877">
    <property type="entry name" value="MobA-like_NTP_Trfase"/>
</dbReference>
<dbReference type="EMBL" id="PZZN01000002">
    <property type="protein sequence ID" value="PTM46068.1"/>
    <property type="molecule type" value="Genomic_DNA"/>
</dbReference>
<dbReference type="GO" id="GO:0016779">
    <property type="term" value="F:nucleotidyltransferase activity"/>
    <property type="evidence" value="ECO:0007669"/>
    <property type="project" value="UniProtKB-KW"/>
</dbReference>
<dbReference type="GO" id="GO:0046872">
    <property type="term" value="F:metal ion binding"/>
    <property type="evidence" value="ECO:0007669"/>
    <property type="project" value="UniProtKB-KW"/>
</dbReference>
<dbReference type="PANTHER" id="PTHR19136:SF81">
    <property type="entry name" value="MOLYBDENUM COFACTOR GUANYLYLTRANSFERASE"/>
    <property type="match status" value="1"/>
</dbReference>
<keyword evidence="1" id="KW-0963">Cytoplasm</keyword>
<dbReference type="Gene3D" id="3.90.550.10">
    <property type="entry name" value="Spore Coat Polysaccharide Biosynthesis Protein SpsA, Chain A"/>
    <property type="match status" value="1"/>
</dbReference>
<comment type="caution">
    <text evidence="9">The sequence shown here is derived from an EMBL/GenBank/DDBJ whole genome shotgun (WGS) entry which is preliminary data.</text>
</comment>
<feature type="domain" description="MobA-like NTP transferase" evidence="8">
    <location>
        <begin position="8"/>
        <end position="115"/>
    </location>
</feature>
<evidence type="ECO:0000256" key="2">
    <source>
        <dbReference type="ARBA" id="ARBA00022679"/>
    </source>
</evidence>
<evidence type="ECO:0000259" key="8">
    <source>
        <dbReference type="Pfam" id="PF12804"/>
    </source>
</evidence>
<evidence type="ECO:0000256" key="3">
    <source>
        <dbReference type="ARBA" id="ARBA00022723"/>
    </source>
</evidence>
<evidence type="ECO:0000256" key="6">
    <source>
        <dbReference type="ARBA" id="ARBA00023134"/>
    </source>
</evidence>
<protein>
    <submittedName>
        <fullName evidence="9">Molybdenum cofactor guanylyltransferase</fullName>
    </submittedName>
</protein>
<keyword evidence="5" id="KW-0460">Magnesium</keyword>
<evidence type="ECO:0000256" key="7">
    <source>
        <dbReference type="ARBA" id="ARBA00023150"/>
    </source>
</evidence>
<sequence>MSPPRILGVVLAGGRSSRFGSDKAQALLAGRRLADHARALLRPHVDDAVVADRDGLIRDLPGPDLGPLGGIAGALHHAAGLGYTSVLTIACDVPALPDGLLAALARRAPAFCPDAPVLGHWETASAAALLAHIESSSRRSVRGWAEAIGALPIPAHGIIPNINTPEDMAAL</sequence>
<keyword evidence="2 9" id="KW-0808">Transferase</keyword>
<dbReference type="SUPFAM" id="SSF53448">
    <property type="entry name" value="Nucleotide-diphospho-sugar transferases"/>
    <property type="match status" value="1"/>
</dbReference>
<dbReference type="InterPro" id="IPR029044">
    <property type="entry name" value="Nucleotide-diphossugar_trans"/>
</dbReference>